<dbReference type="Gene3D" id="3.10.120.10">
    <property type="entry name" value="Cytochrome b5-like heme/steroid binding domain"/>
    <property type="match status" value="1"/>
</dbReference>
<feature type="transmembrane region" description="Helical" evidence="14">
    <location>
        <begin position="120"/>
        <end position="143"/>
    </location>
</feature>
<keyword evidence="10 14" id="KW-0472">Membrane</keyword>
<evidence type="ECO:0000256" key="15">
    <source>
        <dbReference type="SAM" id="MobiDB-lite"/>
    </source>
</evidence>
<evidence type="ECO:0000256" key="4">
    <source>
        <dbReference type="ARBA" id="ARBA00022692"/>
    </source>
</evidence>
<evidence type="ECO:0000256" key="9">
    <source>
        <dbReference type="ARBA" id="ARBA00023004"/>
    </source>
</evidence>
<evidence type="ECO:0000256" key="11">
    <source>
        <dbReference type="ARBA" id="ARBA00037877"/>
    </source>
</evidence>
<evidence type="ECO:0000259" key="16">
    <source>
        <dbReference type="PROSITE" id="PS50255"/>
    </source>
</evidence>
<evidence type="ECO:0000256" key="13">
    <source>
        <dbReference type="ARBA" id="ARBA00039806"/>
    </source>
</evidence>
<dbReference type="InterPro" id="IPR018506">
    <property type="entry name" value="Cyt_B5_heme-BS"/>
</dbReference>
<evidence type="ECO:0000256" key="8">
    <source>
        <dbReference type="ARBA" id="ARBA00022982"/>
    </source>
</evidence>
<evidence type="ECO:0000256" key="1">
    <source>
        <dbReference type="ARBA" id="ARBA00004131"/>
    </source>
</evidence>
<gene>
    <name evidence="18" type="primary">LOC112050740</name>
</gene>
<dbReference type="GeneID" id="112050740"/>
<dbReference type="PRINTS" id="PR00363">
    <property type="entry name" value="CYTOCHROMEB5"/>
</dbReference>
<dbReference type="PANTHER" id="PTHR19359">
    <property type="entry name" value="CYTOCHROME B5"/>
    <property type="match status" value="1"/>
</dbReference>
<name>A0ABM3LET8_BICAN</name>
<keyword evidence="14" id="KW-1133">Transmembrane helix</keyword>
<evidence type="ECO:0000256" key="6">
    <source>
        <dbReference type="ARBA" id="ARBA00022824"/>
    </source>
</evidence>
<reference evidence="17" key="1">
    <citation type="submission" date="2025-05" db="UniProtKB">
        <authorList>
            <consortium name="RefSeq"/>
        </authorList>
    </citation>
    <scope>NUCLEOTIDE SEQUENCE [LARGE SCALE GENOMIC DNA]</scope>
</reference>
<keyword evidence="9 14" id="KW-0408">Iron</keyword>
<sequence length="145" mass="15275">MTQARAPPLARAAHSATGRPRDMTRRFTRQQLRAGSALVAIDNEVFDVSGFLHEHPGGADVLLAAAGGDASECFRRVGHSEDALQRRARLRLGEMAEAERWPPPPPPAAAAPDEPDAPAAALLSACGPPLLLAALAVLVYGYLLP</sequence>
<evidence type="ECO:0000256" key="5">
    <source>
        <dbReference type="ARBA" id="ARBA00022723"/>
    </source>
</evidence>
<comment type="subcellular location">
    <subcellularLocation>
        <location evidence="1">Endoplasmic reticulum membrane</location>
        <topology evidence="1">Single-pass membrane protein</topology>
        <orientation evidence="1">Cytoplasmic side</orientation>
    </subcellularLocation>
    <subcellularLocation>
        <location evidence="11">Microsome membrane</location>
        <topology evidence="11">Single-pass membrane protein</topology>
        <orientation evidence="11">Cytoplasmic side</orientation>
    </subcellularLocation>
</comment>
<evidence type="ECO:0000313" key="18">
    <source>
        <dbReference type="RefSeq" id="XP_052737585.1"/>
    </source>
</evidence>
<keyword evidence="4 14" id="KW-0812">Transmembrane</keyword>
<keyword evidence="6" id="KW-0256">Endoplasmic reticulum</keyword>
<dbReference type="PROSITE" id="PS50255">
    <property type="entry name" value="CYTOCHROME_B5_2"/>
    <property type="match status" value="1"/>
</dbReference>
<evidence type="ECO:0000256" key="10">
    <source>
        <dbReference type="ARBA" id="ARBA00023136"/>
    </source>
</evidence>
<evidence type="ECO:0000256" key="12">
    <source>
        <dbReference type="ARBA" id="ARBA00038168"/>
    </source>
</evidence>
<feature type="domain" description="Cytochrome b5 heme-binding" evidence="16">
    <location>
        <begin position="20"/>
        <end position="96"/>
    </location>
</feature>
<dbReference type="RefSeq" id="XP_052737585.1">
    <property type="nucleotide sequence ID" value="XM_052881625.1"/>
</dbReference>
<keyword evidence="5 14" id="KW-0479">Metal-binding</keyword>
<dbReference type="Pfam" id="PF00173">
    <property type="entry name" value="Cyt-b5"/>
    <property type="match status" value="1"/>
</dbReference>
<dbReference type="Proteomes" id="UP001652582">
    <property type="component" value="Chromosome 1"/>
</dbReference>
<keyword evidence="2" id="KW-0813">Transport</keyword>
<reference evidence="18" key="2">
    <citation type="submission" date="2025-08" db="UniProtKB">
        <authorList>
            <consortium name="RefSeq"/>
        </authorList>
    </citation>
    <scope>IDENTIFICATION</scope>
</reference>
<dbReference type="SMART" id="SM01117">
    <property type="entry name" value="Cyt-b5"/>
    <property type="match status" value="1"/>
</dbReference>
<evidence type="ECO:0000256" key="14">
    <source>
        <dbReference type="RuleBase" id="RU362121"/>
    </source>
</evidence>
<dbReference type="InterPro" id="IPR001199">
    <property type="entry name" value="Cyt_B5-like_heme/steroid-bd"/>
</dbReference>
<proteinExistence type="inferred from homology"/>
<keyword evidence="3 14" id="KW-0349">Heme</keyword>
<keyword evidence="7" id="KW-0492">Microsome</keyword>
<dbReference type="PANTHER" id="PTHR19359:SF150">
    <property type="entry name" value="CYTOCHROME B5"/>
    <property type="match status" value="1"/>
</dbReference>
<dbReference type="InterPro" id="IPR050668">
    <property type="entry name" value="Cytochrome_b5"/>
</dbReference>
<keyword evidence="8" id="KW-0249">Electron transport</keyword>
<evidence type="ECO:0000256" key="3">
    <source>
        <dbReference type="ARBA" id="ARBA00022617"/>
    </source>
</evidence>
<evidence type="ECO:0000256" key="7">
    <source>
        <dbReference type="ARBA" id="ARBA00022848"/>
    </source>
</evidence>
<protein>
    <recommendedName>
        <fullName evidence="13">Cytochrome b5</fullName>
    </recommendedName>
</protein>
<dbReference type="SUPFAM" id="SSF55856">
    <property type="entry name" value="Cytochrome b5-like heme/steroid binding domain"/>
    <property type="match status" value="1"/>
</dbReference>
<dbReference type="PROSITE" id="PS00191">
    <property type="entry name" value="CYTOCHROME_B5_1"/>
    <property type="match status" value="1"/>
</dbReference>
<feature type="region of interest" description="Disordered" evidence="15">
    <location>
        <begin position="1"/>
        <end position="24"/>
    </location>
</feature>
<evidence type="ECO:0000313" key="17">
    <source>
        <dbReference type="Proteomes" id="UP001652582"/>
    </source>
</evidence>
<organism evidence="17 18">
    <name type="scientific">Bicyclus anynana</name>
    <name type="common">Squinting bush brown butterfly</name>
    <dbReference type="NCBI Taxonomy" id="110368"/>
    <lineage>
        <taxon>Eukaryota</taxon>
        <taxon>Metazoa</taxon>
        <taxon>Ecdysozoa</taxon>
        <taxon>Arthropoda</taxon>
        <taxon>Hexapoda</taxon>
        <taxon>Insecta</taxon>
        <taxon>Pterygota</taxon>
        <taxon>Neoptera</taxon>
        <taxon>Endopterygota</taxon>
        <taxon>Lepidoptera</taxon>
        <taxon>Glossata</taxon>
        <taxon>Ditrysia</taxon>
        <taxon>Papilionoidea</taxon>
        <taxon>Nymphalidae</taxon>
        <taxon>Satyrinae</taxon>
        <taxon>Satyrini</taxon>
        <taxon>Mycalesina</taxon>
        <taxon>Bicyclus</taxon>
    </lineage>
</organism>
<keyword evidence="17" id="KW-1185">Reference proteome</keyword>
<comment type="similarity">
    <text evidence="12 14">Belongs to the cytochrome b5 family.</text>
</comment>
<dbReference type="InterPro" id="IPR036400">
    <property type="entry name" value="Cyt_B5-like_heme/steroid_sf"/>
</dbReference>
<accession>A0ABM3LET8</accession>
<feature type="region of interest" description="Disordered" evidence="15">
    <location>
        <begin position="96"/>
        <end position="115"/>
    </location>
</feature>
<evidence type="ECO:0000256" key="2">
    <source>
        <dbReference type="ARBA" id="ARBA00022448"/>
    </source>
</evidence>